<keyword evidence="8 11" id="KW-0418">Kinase</keyword>
<gene>
    <name evidence="11 13" type="primary">ackA</name>
    <name evidence="13" type="ORF">VHA01S_005_01260</name>
</gene>
<dbReference type="InterPro" id="IPR004372">
    <property type="entry name" value="Ac/propionate_kinase"/>
</dbReference>
<evidence type="ECO:0000256" key="7">
    <source>
        <dbReference type="ARBA" id="ARBA00022741"/>
    </source>
</evidence>
<feature type="site" description="Transition state stabilizer" evidence="11">
    <location>
        <position position="178"/>
    </location>
</feature>
<dbReference type="PANTHER" id="PTHR21060:SF21">
    <property type="entry name" value="ACETATE KINASE"/>
    <property type="match status" value="1"/>
</dbReference>
<evidence type="ECO:0000313" key="14">
    <source>
        <dbReference type="Proteomes" id="UP000017800"/>
    </source>
</evidence>
<evidence type="ECO:0000256" key="5">
    <source>
        <dbReference type="ARBA" id="ARBA00022679"/>
    </source>
</evidence>
<evidence type="ECO:0000256" key="4">
    <source>
        <dbReference type="ARBA" id="ARBA00022490"/>
    </source>
</evidence>
<dbReference type="GO" id="GO:0005829">
    <property type="term" value="C:cytosol"/>
    <property type="evidence" value="ECO:0007669"/>
    <property type="project" value="TreeGrafter"/>
</dbReference>
<evidence type="ECO:0000256" key="10">
    <source>
        <dbReference type="ARBA" id="ARBA00022842"/>
    </source>
</evidence>
<comment type="subunit">
    <text evidence="3 11">Homodimer.</text>
</comment>
<evidence type="ECO:0000256" key="8">
    <source>
        <dbReference type="ARBA" id="ARBA00022777"/>
    </source>
</evidence>
<comment type="function">
    <text evidence="11">Catalyzes the formation of acetyl phosphate from acetate and ATP. Can also catalyze the reverse reaction.</text>
</comment>
<reference evidence="13 14" key="1">
    <citation type="submission" date="2013-11" db="EMBL/GenBank/DDBJ databases">
        <title>Whole genome shotgun sequence of Vibrio halioticoli NBRC 102217.</title>
        <authorList>
            <person name="Isaki S."/>
            <person name="Kimura A."/>
            <person name="Ohji S."/>
            <person name="Hosoyama A."/>
            <person name="Fujita N."/>
            <person name="Hashimoto M."/>
            <person name="Hosoyama Y."/>
            <person name="Yamazoe A."/>
        </authorList>
    </citation>
    <scope>NUCLEOTIDE SEQUENCE [LARGE SCALE GENOMIC DNA]</scope>
    <source>
        <strain evidence="13 14">NBRC 102217</strain>
    </source>
</reference>
<dbReference type="Pfam" id="PF00871">
    <property type="entry name" value="Acetate_kinase"/>
    <property type="match status" value="1"/>
</dbReference>
<feature type="site" description="Transition state stabilizer" evidence="11">
    <location>
        <position position="239"/>
    </location>
</feature>
<dbReference type="InterPro" id="IPR023865">
    <property type="entry name" value="Aliphatic_acid_kinase_CS"/>
</dbReference>
<accession>V5FHN3</accession>
<dbReference type="GO" id="GO:0006083">
    <property type="term" value="P:acetate metabolic process"/>
    <property type="evidence" value="ECO:0007669"/>
    <property type="project" value="TreeGrafter"/>
</dbReference>
<keyword evidence="7 11" id="KW-0547">Nucleotide-binding</keyword>
<dbReference type="GO" id="GO:0000287">
    <property type="term" value="F:magnesium ion binding"/>
    <property type="evidence" value="ECO:0007669"/>
    <property type="project" value="UniProtKB-UniRule"/>
</dbReference>
<dbReference type="HAMAP" id="MF_00020">
    <property type="entry name" value="Acetate_kinase"/>
    <property type="match status" value="1"/>
</dbReference>
<feature type="active site" description="Proton donor/acceptor" evidence="11">
    <location>
        <position position="146"/>
    </location>
</feature>
<dbReference type="FunFam" id="3.30.420.40:FF:000041">
    <property type="entry name" value="Acetate kinase"/>
    <property type="match status" value="1"/>
</dbReference>
<comment type="pathway">
    <text evidence="11">Metabolic intermediate biosynthesis; acetyl-CoA biosynthesis; acetyl-CoA from acetate: step 1/2.</text>
</comment>
<keyword evidence="14" id="KW-1185">Reference proteome</keyword>
<feature type="binding site" evidence="11">
    <location>
        <position position="16"/>
    </location>
    <ligand>
        <name>ATP</name>
        <dbReference type="ChEBI" id="CHEBI:30616"/>
    </ligand>
</feature>
<dbReference type="EMBL" id="BAUJ01000005">
    <property type="protein sequence ID" value="GAD88522.1"/>
    <property type="molecule type" value="Genomic_DNA"/>
</dbReference>
<keyword evidence="4 11" id="KW-0963">Cytoplasm</keyword>
<dbReference type="SUPFAM" id="SSF53067">
    <property type="entry name" value="Actin-like ATPase domain"/>
    <property type="match status" value="2"/>
</dbReference>
<dbReference type="AlphaFoldDB" id="V5FHN3"/>
<dbReference type="NCBIfam" id="TIGR00016">
    <property type="entry name" value="ackA"/>
    <property type="match status" value="1"/>
</dbReference>
<proteinExistence type="inferred from homology"/>
<comment type="subcellular location">
    <subcellularLocation>
        <location evidence="1 11">Cytoplasm</location>
    </subcellularLocation>
</comment>
<comment type="cofactor">
    <cofactor evidence="11">
        <name>Mg(2+)</name>
        <dbReference type="ChEBI" id="CHEBI:18420"/>
    </cofactor>
    <cofactor evidence="11">
        <name>Mn(2+)</name>
        <dbReference type="ChEBI" id="CHEBI:29035"/>
    </cofactor>
    <text evidence="11">Mg(2+). Can also accept Mn(2+).</text>
</comment>
<name>V5FHN3_9VIBR</name>
<dbReference type="EC" id="2.7.2.1" evidence="11"/>
<dbReference type="CDD" id="cd24010">
    <property type="entry name" value="ASKHA_NBD_AcK_PK"/>
    <property type="match status" value="1"/>
</dbReference>
<evidence type="ECO:0000256" key="12">
    <source>
        <dbReference type="RuleBase" id="RU003835"/>
    </source>
</evidence>
<dbReference type="PRINTS" id="PR00471">
    <property type="entry name" value="ACETATEKNASE"/>
</dbReference>
<keyword evidence="6 11" id="KW-0479">Metal-binding</keyword>
<evidence type="ECO:0000256" key="3">
    <source>
        <dbReference type="ARBA" id="ARBA00011738"/>
    </source>
</evidence>
<comment type="caution">
    <text evidence="13">The sequence shown here is derived from an EMBL/GenBank/DDBJ whole genome shotgun (WGS) entry which is preliminary data.</text>
</comment>
<dbReference type="FunFam" id="3.30.420.40:FF:000042">
    <property type="entry name" value="Acetate kinase"/>
    <property type="match status" value="1"/>
</dbReference>
<feature type="binding site" evidence="11">
    <location>
        <position position="384"/>
    </location>
    <ligand>
        <name>Mg(2+)</name>
        <dbReference type="ChEBI" id="CHEBI:18420"/>
    </ligand>
</feature>
<dbReference type="Proteomes" id="UP000017800">
    <property type="component" value="Unassembled WGS sequence"/>
</dbReference>
<dbReference type="PIRSF" id="PIRSF000722">
    <property type="entry name" value="Acetate_prop_kin"/>
    <property type="match status" value="1"/>
</dbReference>
<dbReference type="PANTHER" id="PTHR21060">
    <property type="entry name" value="ACETATE KINASE"/>
    <property type="match status" value="1"/>
</dbReference>
<dbReference type="UniPathway" id="UPA00340">
    <property type="reaction ID" value="UER00458"/>
</dbReference>
<protein>
    <recommendedName>
        <fullName evidence="11">Acetate kinase</fullName>
        <ecNumber evidence="11">2.7.2.1</ecNumber>
    </recommendedName>
    <alternativeName>
        <fullName evidence="11">Acetokinase</fullName>
    </alternativeName>
</protein>
<feature type="binding site" evidence="11">
    <location>
        <begin position="281"/>
        <end position="283"/>
    </location>
    <ligand>
        <name>ATP</name>
        <dbReference type="ChEBI" id="CHEBI:30616"/>
    </ligand>
</feature>
<evidence type="ECO:0000313" key="13">
    <source>
        <dbReference type="EMBL" id="GAD88522.1"/>
    </source>
</evidence>
<dbReference type="PROSITE" id="PS01076">
    <property type="entry name" value="ACETATE_KINASE_2"/>
    <property type="match status" value="1"/>
</dbReference>
<comment type="similarity">
    <text evidence="2 11 12">Belongs to the acetokinase family.</text>
</comment>
<evidence type="ECO:0000256" key="11">
    <source>
        <dbReference type="HAMAP-Rule" id="MF_00020"/>
    </source>
</evidence>
<dbReference type="InterPro" id="IPR043129">
    <property type="entry name" value="ATPase_NBD"/>
</dbReference>
<comment type="catalytic activity">
    <reaction evidence="11">
        <text>acetate + ATP = acetyl phosphate + ADP</text>
        <dbReference type="Rhea" id="RHEA:11352"/>
        <dbReference type="ChEBI" id="CHEBI:22191"/>
        <dbReference type="ChEBI" id="CHEBI:30089"/>
        <dbReference type="ChEBI" id="CHEBI:30616"/>
        <dbReference type="ChEBI" id="CHEBI:456216"/>
        <dbReference type="EC" id="2.7.2.1"/>
    </reaction>
</comment>
<dbReference type="eggNOG" id="COG0282">
    <property type="taxonomic scope" value="Bacteria"/>
</dbReference>
<organism evidence="13 14">
    <name type="scientific">Vibrio halioticoli NBRC 102217</name>
    <dbReference type="NCBI Taxonomy" id="1219072"/>
    <lineage>
        <taxon>Bacteria</taxon>
        <taxon>Pseudomonadati</taxon>
        <taxon>Pseudomonadota</taxon>
        <taxon>Gammaproteobacteria</taxon>
        <taxon>Vibrionales</taxon>
        <taxon>Vibrionaceae</taxon>
        <taxon>Vibrio</taxon>
    </lineage>
</organism>
<keyword evidence="10 11" id="KW-0460">Magnesium</keyword>
<keyword evidence="5 11" id="KW-0808">Transferase</keyword>
<dbReference type="OrthoDB" id="9802453at2"/>
<evidence type="ECO:0000256" key="9">
    <source>
        <dbReference type="ARBA" id="ARBA00022840"/>
    </source>
</evidence>
<evidence type="ECO:0000256" key="6">
    <source>
        <dbReference type="ARBA" id="ARBA00022723"/>
    </source>
</evidence>
<feature type="binding site" evidence="11">
    <location>
        <position position="89"/>
    </location>
    <ligand>
        <name>substrate</name>
    </ligand>
</feature>
<evidence type="ECO:0000256" key="2">
    <source>
        <dbReference type="ARBA" id="ARBA00008748"/>
    </source>
</evidence>
<dbReference type="RefSeq" id="WP_023402908.1">
    <property type="nucleotide sequence ID" value="NZ_BAUJ01000005.1"/>
</dbReference>
<feature type="binding site" evidence="11">
    <location>
        <begin position="329"/>
        <end position="333"/>
    </location>
    <ligand>
        <name>ATP</name>
        <dbReference type="ChEBI" id="CHEBI:30616"/>
    </ligand>
</feature>
<dbReference type="InterPro" id="IPR000890">
    <property type="entry name" value="Aliphatic_acid_kin_short-chain"/>
</dbReference>
<sequence>MSKLVLVLNCGSSSLKFAIVDADNGEEHLTGLAECLHLPEARIKWKLDGKHEAALGNGAAHDEALTFIVDTILASKPELSEQLGAVGHRVVHGGEKFTESMLVTEDVVTGIEDCAALAPLHNPAAIVGIKAAQKAFPALPMSVVFDTAFHQTMPQEAYLYALPYSLYKEHSIRRYGMHGTSHLFIARETAKQLGKPESELNIINCHLGNGASVCAIKNGKCVDTSMGLTPLEGLVMGTRCGDIDPAVIFHLHDSLGYTVDQINTMLTKESGLQGLTEVTSDCRFVEDNYGKKEEATRAMDVFCHRLAKYVAGYTATLEGRLDAIVFTGGIGENSAPIREMVLNRLGIFGIQVDSEANLKARFGGEGTITATDSRIPAMVISTNEELVIAEDTARLAGL</sequence>
<dbReference type="Gene3D" id="3.30.420.40">
    <property type="match status" value="2"/>
</dbReference>
<dbReference type="GO" id="GO:0005524">
    <property type="term" value="F:ATP binding"/>
    <property type="evidence" value="ECO:0007669"/>
    <property type="project" value="UniProtKB-KW"/>
</dbReference>
<evidence type="ECO:0000256" key="1">
    <source>
        <dbReference type="ARBA" id="ARBA00004496"/>
    </source>
</evidence>
<feature type="binding site" evidence="11">
    <location>
        <begin position="206"/>
        <end position="210"/>
    </location>
    <ligand>
        <name>ATP</name>
        <dbReference type="ChEBI" id="CHEBI:30616"/>
    </ligand>
</feature>
<dbReference type="GO" id="GO:0006085">
    <property type="term" value="P:acetyl-CoA biosynthetic process"/>
    <property type="evidence" value="ECO:0007669"/>
    <property type="project" value="UniProtKB-UniRule"/>
</dbReference>
<dbReference type="GO" id="GO:0008776">
    <property type="term" value="F:acetate kinase activity"/>
    <property type="evidence" value="ECO:0007669"/>
    <property type="project" value="UniProtKB-UniRule"/>
</dbReference>
<dbReference type="PROSITE" id="PS01075">
    <property type="entry name" value="ACETATE_KINASE_1"/>
    <property type="match status" value="1"/>
</dbReference>
<feature type="binding site" evidence="11">
    <location>
        <position position="9"/>
    </location>
    <ligand>
        <name>Mg(2+)</name>
        <dbReference type="ChEBI" id="CHEBI:18420"/>
    </ligand>
</feature>
<keyword evidence="9 11" id="KW-0067">ATP-binding</keyword>